<organism evidence="1 2">
    <name type="scientific">Entomophthora muscae</name>
    <dbReference type="NCBI Taxonomy" id="34485"/>
    <lineage>
        <taxon>Eukaryota</taxon>
        <taxon>Fungi</taxon>
        <taxon>Fungi incertae sedis</taxon>
        <taxon>Zoopagomycota</taxon>
        <taxon>Entomophthoromycotina</taxon>
        <taxon>Entomophthoromycetes</taxon>
        <taxon>Entomophthorales</taxon>
        <taxon>Entomophthoraceae</taxon>
        <taxon>Entomophthora</taxon>
    </lineage>
</organism>
<accession>A0ACC2RDC6</accession>
<comment type="caution">
    <text evidence="1">The sequence shown here is derived from an EMBL/GenBank/DDBJ whole genome shotgun (WGS) entry which is preliminary data.</text>
</comment>
<evidence type="ECO:0000313" key="2">
    <source>
        <dbReference type="Proteomes" id="UP001165960"/>
    </source>
</evidence>
<keyword evidence="2" id="KW-1185">Reference proteome</keyword>
<reference evidence="1" key="1">
    <citation type="submission" date="2022-04" db="EMBL/GenBank/DDBJ databases">
        <title>Genome of the entomopathogenic fungus Entomophthora muscae.</title>
        <authorList>
            <person name="Elya C."/>
            <person name="Lovett B.R."/>
            <person name="Lee E."/>
            <person name="Macias A.M."/>
            <person name="Hajek A.E."/>
            <person name="De Bivort B.L."/>
            <person name="Kasson M.T."/>
            <person name="De Fine Licht H.H."/>
            <person name="Stajich J.E."/>
        </authorList>
    </citation>
    <scope>NUCLEOTIDE SEQUENCE</scope>
    <source>
        <strain evidence="1">Berkeley</strain>
    </source>
</reference>
<dbReference type="EMBL" id="QTSX02007612">
    <property type="protein sequence ID" value="KAJ9048073.1"/>
    <property type="molecule type" value="Genomic_DNA"/>
</dbReference>
<dbReference type="Proteomes" id="UP001165960">
    <property type="component" value="Unassembled WGS sequence"/>
</dbReference>
<gene>
    <name evidence="1" type="ORF">DSO57_1039784</name>
</gene>
<evidence type="ECO:0000313" key="1">
    <source>
        <dbReference type="EMBL" id="KAJ9048073.1"/>
    </source>
</evidence>
<protein>
    <submittedName>
        <fullName evidence="1">Uncharacterized protein</fullName>
    </submittedName>
</protein>
<proteinExistence type="predicted"/>
<name>A0ACC2RDC6_9FUNG</name>
<sequence length="131" mass="14412">MLTGTPQLRDLNPDTLRAASLKDQPPGCPQIFGLKPEQDLTSGNSLKLDEPKPPTLTLPTLKVPVNPTNQRAGLAIEPKIARATTEGETNKLPIEHRPPRDDQPHSPTREFEYSQFKPANELTPAMDATKD</sequence>